<dbReference type="PANTHER" id="PTHR31264:SF7">
    <property type="entry name" value="F-BOX DOMAIN CONTAINING PROTEIN, EXPRESSED"/>
    <property type="match status" value="1"/>
</dbReference>
<protein>
    <recommendedName>
        <fullName evidence="1">F-box domain-containing protein</fullName>
    </recommendedName>
</protein>
<reference evidence="2" key="1">
    <citation type="submission" date="2020-05" db="EMBL/GenBank/DDBJ databases">
        <title>WGS assembly of Panicum virgatum.</title>
        <authorList>
            <person name="Lovell J.T."/>
            <person name="Jenkins J."/>
            <person name="Shu S."/>
            <person name="Juenger T.E."/>
            <person name="Schmutz J."/>
        </authorList>
    </citation>
    <scope>NUCLEOTIDE SEQUENCE</scope>
    <source>
        <strain evidence="2">AP13</strain>
    </source>
</reference>
<dbReference type="EMBL" id="CM029042">
    <property type="protein sequence ID" value="KAG2622088.1"/>
    <property type="molecule type" value="Genomic_DNA"/>
</dbReference>
<keyword evidence="3" id="KW-1185">Reference proteome</keyword>
<proteinExistence type="predicted"/>
<accession>A0A8T0UJ47</accession>
<dbReference type="AlphaFoldDB" id="A0A8T0UJ47"/>
<evidence type="ECO:0000313" key="2">
    <source>
        <dbReference type="EMBL" id="KAG2622088.1"/>
    </source>
</evidence>
<dbReference type="SMART" id="SM00256">
    <property type="entry name" value="FBOX"/>
    <property type="match status" value="1"/>
</dbReference>
<dbReference type="Proteomes" id="UP000823388">
    <property type="component" value="Chromosome 3N"/>
</dbReference>
<feature type="domain" description="F-box" evidence="1">
    <location>
        <begin position="34"/>
        <end position="75"/>
    </location>
</feature>
<dbReference type="Gene3D" id="1.20.1280.50">
    <property type="match status" value="1"/>
</dbReference>
<evidence type="ECO:0000259" key="1">
    <source>
        <dbReference type="SMART" id="SM00256"/>
    </source>
</evidence>
<dbReference type="OrthoDB" id="658642at2759"/>
<organism evidence="2 3">
    <name type="scientific">Panicum virgatum</name>
    <name type="common">Blackwell switchgrass</name>
    <dbReference type="NCBI Taxonomy" id="38727"/>
    <lineage>
        <taxon>Eukaryota</taxon>
        <taxon>Viridiplantae</taxon>
        <taxon>Streptophyta</taxon>
        <taxon>Embryophyta</taxon>
        <taxon>Tracheophyta</taxon>
        <taxon>Spermatophyta</taxon>
        <taxon>Magnoliopsida</taxon>
        <taxon>Liliopsida</taxon>
        <taxon>Poales</taxon>
        <taxon>Poaceae</taxon>
        <taxon>PACMAD clade</taxon>
        <taxon>Panicoideae</taxon>
        <taxon>Panicodae</taxon>
        <taxon>Paniceae</taxon>
        <taxon>Panicinae</taxon>
        <taxon>Panicum</taxon>
        <taxon>Panicum sect. Hiantes</taxon>
    </lineage>
</organism>
<dbReference type="InterPro" id="IPR001810">
    <property type="entry name" value="F-box_dom"/>
</dbReference>
<dbReference type="PANTHER" id="PTHR31264">
    <property type="entry name" value="OS07G0554500 PROTEIN-RELATED"/>
    <property type="match status" value="1"/>
</dbReference>
<name>A0A8T0UJ47_PANVG</name>
<dbReference type="Pfam" id="PF12937">
    <property type="entry name" value="F-box-like"/>
    <property type="match status" value="1"/>
</dbReference>
<sequence>MYTHTRSSEFHFAHHSMASAARQIAAPPAAQPPLPDELLEDIFLRLDAAADVARASAACATFRSVISAHRFRRRFRSLHPPPVLGFLESGRPGAFHPADPPHRSAPAARALAQAADLSFSFLPDATPICWNVCDVRDGRVLLYRRASDTDAFADLVVCDPLHRRYTLLPPIPDDLAAATGGLGFEKSDPFLDPATDREEEQDLSFRVICAVQCRDKLVTFHFSSVTGKWRGITFNRSTPLNPSMVRYRVLFERNYAHRCFYWTFCGTRSLFMLDTPEMKFSVDDQAHGRYGPQKQAIVEVGEGRLGIVIVGDGILDLYSKMLGNKNNGVGTEWQHDRIIPLPQMDCRWSILGAAEGHLLLQASPQISSRIQSATLESHYFTLDLKTLLVERLCRSNQYIGGAHLYASFPPSLSLPSI</sequence>
<dbReference type="SUPFAM" id="SSF81383">
    <property type="entry name" value="F-box domain"/>
    <property type="match status" value="1"/>
</dbReference>
<dbReference type="InterPro" id="IPR036047">
    <property type="entry name" value="F-box-like_dom_sf"/>
</dbReference>
<gene>
    <name evidence="2" type="ORF">PVAP13_3NG285400</name>
</gene>
<evidence type="ECO:0000313" key="3">
    <source>
        <dbReference type="Proteomes" id="UP000823388"/>
    </source>
</evidence>
<comment type="caution">
    <text evidence="2">The sequence shown here is derived from an EMBL/GenBank/DDBJ whole genome shotgun (WGS) entry which is preliminary data.</text>
</comment>